<feature type="signal peptide" evidence="1">
    <location>
        <begin position="1"/>
        <end position="21"/>
    </location>
</feature>
<dbReference type="Proteomes" id="UP001283361">
    <property type="component" value="Unassembled WGS sequence"/>
</dbReference>
<dbReference type="AlphaFoldDB" id="A0AAE0XR88"/>
<feature type="chain" id="PRO_5041919334" evidence="1">
    <location>
        <begin position="22"/>
        <end position="68"/>
    </location>
</feature>
<dbReference type="EMBL" id="JAWDGP010007763">
    <property type="protein sequence ID" value="KAK3705844.1"/>
    <property type="molecule type" value="Genomic_DNA"/>
</dbReference>
<keyword evidence="1" id="KW-0732">Signal</keyword>
<sequence>MGRRQRGSFQLFVLCLQSDLALKMEEVIRSMSVEEEDGRSSESSLGTRLESQLCWEILIRSRALLSEE</sequence>
<organism evidence="2 3">
    <name type="scientific">Elysia crispata</name>
    <name type="common">lettuce slug</name>
    <dbReference type="NCBI Taxonomy" id="231223"/>
    <lineage>
        <taxon>Eukaryota</taxon>
        <taxon>Metazoa</taxon>
        <taxon>Spiralia</taxon>
        <taxon>Lophotrochozoa</taxon>
        <taxon>Mollusca</taxon>
        <taxon>Gastropoda</taxon>
        <taxon>Heterobranchia</taxon>
        <taxon>Euthyneura</taxon>
        <taxon>Panpulmonata</taxon>
        <taxon>Sacoglossa</taxon>
        <taxon>Placobranchoidea</taxon>
        <taxon>Plakobranchidae</taxon>
        <taxon>Elysia</taxon>
    </lineage>
</organism>
<comment type="caution">
    <text evidence="2">The sequence shown here is derived from an EMBL/GenBank/DDBJ whole genome shotgun (WGS) entry which is preliminary data.</text>
</comment>
<evidence type="ECO:0000313" key="2">
    <source>
        <dbReference type="EMBL" id="KAK3705844.1"/>
    </source>
</evidence>
<evidence type="ECO:0000313" key="3">
    <source>
        <dbReference type="Proteomes" id="UP001283361"/>
    </source>
</evidence>
<reference evidence="2" key="1">
    <citation type="journal article" date="2023" name="G3 (Bethesda)">
        <title>A reference genome for the long-term kleptoplast-retaining sea slug Elysia crispata morphotype clarki.</title>
        <authorList>
            <person name="Eastman K.E."/>
            <person name="Pendleton A.L."/>
            <person name="Shaikh M.A."/>
            <person name="Suttiyut T."/>
            <person name="Ogas R."/>
            <person name="Tomko P."/>
            <person name="Gavelis G."/>
            <person name="Widhalm J.R."/>
            <person name="Wisecaver J.H."/>
        </authorList>
    </citation>
    <scope>NUCLEOTIDE SEQUENCE</scope>
    <source>
        <strain evidence="2">ECLA1</strain>
    </source>
</reference>
<protein>
    <submittedName>
        <fullName evidence="2">Uncharacterized protein</fullName>
    </submittedName>
</protein>
<keyword evidence="3" id="KW-1185">Reference proteome</keyword>
<proteinExistence type="predicted"/>
<evidence type="ECO:0000256" key="1">
    <source>
        <dbReference type="SAM" id="SignalP"/>
    </source>
</evidence>
<accession>A0AAE0XR88</accession>
<gene>
    <name evidence="2" type="ORF">RRG08_058925</name>
</gene>
<name>A0AAE0XR88_9GAST</name>